<dbReference type="UniPathway" id="UPA00557">
    <property type="reaction ID" value="UER00614"/>
</dbReference>
<keyword evidence="9" id="KW-0444">Lipid biosynthesis</keyword>
<evidence type="ECO:0000256" key="18">
    <source>
        <dbReference type="RuleBase" id="RU003938"/>
    </source>
</evidence>
<dbReference type="RefSeq" id="WP_079682737.1">
    <property type="nucleotide sequence ID" value="NZ_FUYQ01000006.1"/>
</dbReference>
<evidence type="ECO:0000256" key="12">
    <source>
        <dbReference type="ARBA" id="ARBA00022695"/>
    </source>
</evidence>
<dbReference type="PROSITE" id="PS01315">
    <property type="entry name" value="CDS"/>
    <property type="match status" value="1"/>
</dbReference>
<evidence type="ECO:0000256" key="10">
    <source>
        <dbReference type="ARBA" id="ARBA00022679"/>
    </source>
</evidence>
<keyword evidence="12 18" id="KW-0548">Nucleotidyltransferase</keyword>
<evidence type="ECO:0000256" key="8">
    <source>
        <dbReference type="ARBA" id="ARBA00022475"/>
    </source>
</evidence>
<dbReference type="AlphaFoldDB" id="A0A1T5B6X6"/>
<keyword evidence="17" id="KW-1208">Phospholipid metabolism</keyword>
<evidence type="ECO:0000256" key="2">
    <source>
        <dbReference type="ARBA" id="ARBA00004651"/>
    </source>
</evidence>
<dbReference type="Proteomes" id="UP000190852">
    <property type="component" value="Unassembled WGS sequence"/>
</dbReference>
<evidence type="ECO:0000256" key="4">
    <source>
        <dbReference type="ARBA" id="ARBA00005189"/>
    </source>
</evidence>
<feature type="transmembrane region" description="Helical" evidence="19">
    <location>
        <begin position="210"/>
        <end position="234"/>
    </location>
</feature>
<keyword evidence="14" id="KW-0443">Lipid metabolism</keyword>
<evidence type="ECO:0000256" key="6">
    <source>
        <dbReference type="ARBA" id="ARBA00012487"/>
    </source>
</evidence>
<protein>
    <recommendedName>
        <fullName evidence="7 18">Phosphatidate cytidylyltransferase</fullName>
        <ecNumber evidence="6 18">2.7.7.41</ecNumber>
    </recommendedName>
</protein>
<comment type="pathway">
    <text evidence="3 18">Phospholipid metabolism; CDP-diacylglycerol biosynthesis; CDP-diacylglycerol from sn-glycerol 3-phosphate: step 3/3.</text>
</comment>
<evidence type="ECO:0000313" key="21">
    <source>
        <dbReference type="Proteomes" id="UP000190852"/>
    </source>
</evidence>
<evidence type="ECO:0000256" key="11">
    <source>
        <dbReference type="ARBA" id="ARBA00022692"/>
    </source>
</evidence>
<proteinExistence type="inferred from homology"/>
<comment type="similarity">
    <text evidence="5 18">Belongs to the CDS family.</text>
</comment>
<evidence type="ECO:0000256" key="19">
    <source>
        <dbReference type="SAM" id="Phobius"/>
    </source>
</evidence>
<dbReference type="GO" id="GO:0004605">
    <property type="term" value="F:phosphatidate cytidylyltransferase activity"/>
    <property type="evidence" value="ECO:0007669"/>
    <property type="project" value="UniProtKB-EC"/>
</dbReference>
<comment type="subcellular location">
    <subcellularLocation>
        <location evidence="2">Cell membrane</location>
        <topology evidence="2">Multi-pass membrane protein</topology>
    </subcellularLocation>
</comment>
<evidence type="ECO:0000256" key="15">
    <source>
        <dbReference type="ARBA" id="ARBA00023136"/>
    </source>
</evidence>
<name>A0A1T5B6X6_9BACT</name>
<keyword evidence="10 18" id="KW-0808">Transferase</keyword>
<feature type="transmembrane region" description="Helical" evidence="19">
    <location>
        <begin position="254"/>
        <end position="271"/>
    </location>
</feature>
<organism evidence="20 21">
    <name type="scientific">Parabacteroides chartae</name>
    <dbReference type="NCBI Taxonomy" id="1037355"/>
    <lineage>
        <taxon>Bacteria</taxon>
        <taxon>Pseudomonadati</taxon>
        <taxon>Bacteroidota</taxon>
        <taxon>Bacteroidia</taxon>
        <taxon>Bacteroidales</taxon>
        <taxon>Tannerellaceae</taxon>
        <taxon>Parabacteroides</taxon>
    </lineage>
</organism>
<feature type="transmembrane region" description="Helical" evidence="19">
    <location>
        <begin position="59"/>
        <end position="76"/>
    </location>
</feature>
<keyword evidence="11 18" id="KW-0812">Transmembrane</keyword>
<dbReference type="PANTHER" id="PTHR46382:SF1">
    <property type="entry name" value="PHOSPHATIDATE CYTIDYLYLTRANSFERASE"/>
    <property type="match status" value="1"/>
</dbReference>
<keyword evidence="13 19" id="KW-1133">Transmembrane helix</keyword>
<evidence type="ECO:0000256" key="1">
    <source>
        <dbReference type="ARBA" id="ARBA00001698"/>
    </source>
</evidence>
<feature type="transmembrane region" description="Helical" evidence="19">
    <location>
        <begin position="113"/>
        <end position="133"/>
    </location>
</feature>
<evidence type="ECO:0000256" key="13">
    <source>
        <dbReference type="ARBA" id="ARBA00022989"/>
    </source>
</evidence>
<evidence type="ECO:0000313" key="20">
    <source>
        <dbReference type="EMBL" id="SKB42720.1"/>
    </source>
</evidence>
<dbReference type="EC" id="2.7.7.41" evidence="6 18"/>
<evidence type="ECO:0000256" key="16">
    <source>
        <dbReference type="ARBA" id="ARBA00023209"/>
    </source>
</evidence>
<comment type="catalytic activity">
    <reaction evidence="1 18">
        <text>a 1,2-diacyl-sn-glycero-3-phosphate + CTP + H(+) = a CDP-1,2-diacyl-sn-glycerol + diphosphate</text>
        <dbReference type="Rhea" id="RHEA:16229"/>
        <dbReference type="ChEBI" id="CHEBI:15378"/>
        <dbReference type="ChEBI" id="CHEBI:33019"/>
        <dbReference type="ChEBI" id="CHEBI:37563"/>
        <dbReference type="ChEBI" id="CHEBI:58332"/>
        <dbReference type="ChEBI" id="CHEBI:58608"/>
        <dbReference type="EC" id="2.7.7.41"/>
    </reaction>
</comment>
<sequence length="277" mass="30882">MKNLIIRGLTGAVFVAVLAGAICYNPYTFLALFSILTGLLLWEFYSLLKEYFPSVPKRIGGTIGGMYLFVATFLHANGLAESLVFTPYLAFLIYLFVSELYNKQQNPLNNLAYSLFAQVYCAGTFALSNYIVLGKNEEGAIIFTPLLLMALFIFVWINDTGAYLVGSQFGKHRLFERISPKKSWEGFWGGLVFALASSFVFANLNPEISWYNWLGLAATIVCFGTWGDLIESLIKRTVGVKDSGKMLPGHGGMLDRFDSILLAIPAAYIYIELFIRN</sequence>
<keyword evidence="8" id="KW-1003">Cell membrane</keyword>
<dbReference type="EMBL" id="FUYQ01000006">
    <property type="protein sequence ID" value="SKB42720.1"/>
    <property type="molecule type" value="Genomic_DNA"/>
</dbReference>
<reference evidence="21" key="1">
    <citation type="submission" date="2017-02" db="EMBL/GenBank/DDBJ databases">
        <authorList>
            <person name="Varghese N."/>
            <person name="Submissions S."/>
        </authorList>
    </citation>
    <scope>NUCLEOTIDE SEQUENCE [LARGE SCALE GENOMIC DNA]</scope>
    <source>
        <strain evidence="21">DSM 24967</strain>
    </source>
</reference>
<dbReference type="InterPro" id="IPR000374">
    <property type="entry name" value="PC_trans"/>
</dbReference>
<keyword evidence="16" id="KW-0594">Phospholipid biosynthesis</keyword>
<dbReference type="GO" id="GO:0016024">
    <property type="term" value="P:CDP-diacylglycerol biosynthetic process"/>
    <property type="evidence" value="ECO:0007669"/>
    <property type="project" value="UniProtKB-UniPathway"/>
</dbReference>
<keyword evidence="15 19" id="KW-0472">Membrane</keyword>
<feature type="transmembrane region" description="Helical" evidence="19">
    <location>
        <begin position="139"/>
        <end position="165"/>
    </location>
</feature>
<evidence type="ECO:0000256" key="14">
    <source>
        <dbReference type="ARBA" id="ARBA00023098"/>
    </source>
</evidence>
<evidence type="ECO:0000256" key="7">
    <source>
        <dbReference type="ARBA" id="ARBA00019373"/>
    </source>
</evidence>
<keyword evidence="21" id="KW-1185">Reference proteome</keyword>
<dbReference type="GO" id="GO:0005886">
    <property type="term" value="C:plasma membrane"/>
    <property type="evidence" value="ECO:0007669"/>
    <property type="project" value="UniProtKB-SubCell"/>
</dbReference>
<gene>
    <name evidence="20" type="ORF">SAMN05660349_01074</name>
</gene>
<evidence type="ECO:0000256" key="9">
    <source>
        <dbReference type="ARBA" id="ARBA00022516"/>
    </source>
</evidence>
<comment type="pathway">
    <text evidence="4">Lipid metabolism.</text>
</comment>
<evidence type="ECO:0000256" key="3">
    <source>
        <dbReference type="ARBA" id="ARBA00005119"/>
    </source>
</evidence>
<accession>A0A1T5B6X6</accession>
<evidence type="ECO:0000256" key="5">
    <source>
        <dbReference type="ARBA" id="ARBA00010185"/>
    </source>
</evidence>
<evidence type="ECO:0000256" key="17">
    <source>
        <dbReference type="ARBA" id="ARBA00023264"/>
    </source>
</evidence>
<feature type="transmembrane region" description="Helical" evidence="19">
    <location>
        <begin position="186"/>
        <end position="204"/>
    </location>
</feature>
<dbReference type="Pfam" id="PF01148">
    <property type="entry name" value="CTP_transf_1"/>
    <property type="match status" value="1"/>
</dbReference>
<dbReference type="PANTHER" id="PTHR46382">
    <property type="entry name" value="PHOSPHATIDATE CYTIDYLYLTRANSFERASE"/>
    <property type="match status" value="1"/>
</dbReference>
<feature type="transmembrane region" description="Helical" evidence="19">
    <location>
        <begin position="82"/>
        <end position="101"/>
    </location>
</feature>